<dbReference type="PANTHER" id="PTHR43197:SF1">
    <property type="entry name" value="UTP--GLUCOSE-1-PHOSPHATE URIDYLYLTRANSFERASE"/>
    <property type="match status" value="1"/>
</dbReference>
<dbReference type="PANTHER" id="PTHR43197">
    <property type="entry name" value="UTP--GLUCOSE-1-PHOSPHATE URIDYLYLTRANSFERASE"/>
    <property type="match status" value="1"/>
</dbReference>
<dbReference type="Proteomes" id="UP000230033">
    <property type="component" value="Unassembled WGS sequence"/>
</dbReference>
<sequence length="291" mass="32171">MTKVTKAVIPVAGFGTRFLPVTKAIPKEMLPIIDKPIVQFIVEELVAAGIKDIIFVTSGYKKAIEDYFNPHFELEYLLEKNGKEASLEQIRRLSELANFISIRQKKMAGNGDAILTAEPVVGDEPFLAYWADEIFLGQPSRTKQLLAAFNQYGASILGALESEDPADGTKYGFAAGQEVVKGVLRIKGVVEKPGLGKAPSDFAIFCSLFTPAIFPALRQAKAKIGDTRELVYLDGAAELLKKEPLYALKFKNMRHLDCGNKLGYLQAIVEFGLKDPELGKDFRKYLHERVA</sequence>
<dbReference type="InterPro" id="IPR005771">
    <property type="entry name" value="GalU_uridylyltTrfase_bac/arc"/>
</dbReference>
<organism evidence="7 8">
    <name type="scientific">Candidatus Shapirobacteria bacterium CG09_land_8_20_14_0_10_47_13</name>
    <dbReference type="NCBI Taxonomy" id="1974481"/>
    <lineage>
        <taxon>Bacteria</taxon>
        <taxon>Candidatus Shapironibacteriota</taxon>
    </lineage>
</organism>
<evidence type="ECO:0000313" key="8">
    <source>
        <dbReference type="Proteomes" id="UP000230033"/>
    </source>
</evidence>
<dbReference type="AlphaFoldDB" id="A0A2H0WQ88"/>
<evidence type="ECO:0000256" key="1">
    <source>
        <dbReference type="ARBA" id="ARBA00006890"/>
    </source>
</evidence>
<dbReference type="SUPFAM" id="SSF53448">
    <property type="entry name" value="Nucleotide-diphospho-sugar transferases"/>
    <property type="match status" value="1"/>
</dbReference>
<dbReference type="GO" id="GO:0003983">
    <property type="term" value="F:UTP:glucose-1-phosphate uridylyltransferase activity"/>
    <property type="evidence" value="ECO:0007669"/>
    <property type="project" value="UniProtKB-EC"/>
</dbReference>
<evidence type="ECO:0000256" key="2">
    <source>
        <dbReference type="ARBA" id="ARBA00012415"/>
    </source>
</evidence>
<protein>
    <recommendedName>
        <fullName evidence="2">UTP--glucose-1-phosphate uridylyltransferase</fullName>
        <ecNumber evidence="2">2.7.7.9</ecNumber>
    </recommendedName>
</protein>
<accession>A0A2H0WQ88</accession>
<name>A0A2H0WQ88_9BACT</name>
<comment type="similarity">
    <text evidence="1">Belongs to the UDPGP type 2 family.</text>
</comment>
<evidence type="ECO:0000256" key="3">
    <source>
        <dbReference type="ARBA" id="ARBA00022679"/>
    </source>
</evidence>
<comment type="catalytic activity">
    <reaction evidence="5">
        <text>alpha-D-glucose 1-phosphate + UTP + H(+) = UDP-alpha-D-glucose + diphosphate</text>
        <dbReference type="Rhea" id="RHEA:19889"/>
        <dbReference type="ChEBI" id="CHEBI:15378"/>
        <dbReference type="ChEBI" id="CHEBI:33019"/>
        <dbReference type="ChEBI" id="CHEBI:46398"/>
        <dbReference type="ChEBI" id="CHEBI:58601"/>
        <dbReference type="ChEBI" id="CHEBI:58885"/>
        <dbReference type="EC" id="2.7.7.9"/>
    </reaction>
</comment>
<dbReference type="InterPro" id="IPR029044">
    <property type="entry name" value="Nucleotide-diphossugar_trans"/>
</dbReference>
<feature type="domain" description="Nucleotidyl transferase" evidence="6">
    <location>
        <begin position="6"/>
        <end position="268"/>
    </location>
</feature>
<dbReference type="CDD" id="cd02541">
    <property type="entry name" value="UGPase_prokaryotic"/>
    <property type="match status" value="1"/>
</dbReference>
<comment type="caution">
    <text evidence="7">The sequence shown here is derived from an EMBL/GenBank/DDBJ whole genome shotgun (WGS) entry which is preliminary data.</text>
</comment>
<dbReference type="GO" id="GO:0006011">
    <property type="term" value="P:UDP-alpha-D-glucose metabolic process"/>
    <property type="evidence" value="ECO:0007669"/>
    <property type="project" value="InterPro"/>
</dbReference>
<dbReference type="InterPro" id="IPR005835">
    <property type="entry name" value="NTP_transferase_dom"/>
</dbReference>
<evidence type="ECO:0000256" key="4">
    <source>
        <dbReference type="ARBA" id="ARBA00022695"/>
    </source>
</evidence>
<proteinExistence type="inferred from homology"/>
<dbReference type="Gene3D" id="3.90.550.10">
    <property type="entry name" value="Spore Coat Polysaccharide Biosynthesis Protein SpsA, Chain A"/>
    <property type="match status" value="1"/>
</dbReference>
<evidence type="ECO:0000313" key="7">
    <source>
        <dbReference type="EMBL" id="PIS14098.1"/>
    </source>
</evidence>
<dbReference type="EC" id="2.7.7.9" evidence="2"/>
<evidence type="ECO:0000256" key="5">
    <source>
        <dbReference type="ARBA" id="ARBA00048128"/>
    </source>
</evidence>
<reference evidence="8" key="1">
    <citation type="submission" date="2017-09" db="EMBL/GenBank/DDBJ databases">
        <title>Depth-based differentiation of microbial function through sediment-hosted aquifers and enrichment of novel symbionts in the deep terrestrial subsurface.</title>
        <authorList>
            <person name="Probst A.J."/>
            <person name="Ladd B."/>
            <person name="Jarett J.K."/>
            <person name="Geller-Mcgrath D.E."/>
            <person name="Sieber C.M.K."/>
            <person name="Emerson J.B."/>
            <person name="Anantharaman K."/>
            <person name="Thomas B.C."/>
            <person name="Malmstrom R."/>
            <person name="Stieglmeier M."/>
            <person name="Klingl A."/>
            <person name="Woyke T."/>
            <person name="Ryan C.M."/>
            <person name="Banfield J.F."/>
        </authorList>
    </citation>
    <scope>NUCLEOTIDE SEQUENCE [LARGE SCALE GENOMIC DNA]</scope>
</reference>
<gene>
    <name evidence="7" type="ORF">COT65_00810</name>
</gene>
<dbReference type="EMBL" id="PEZJ01000009">
    <property type="protein sequence ID" value="PIS14098.1"/>
    <property type="molecule type" value="Genomic_DNA"/>
</dbReference>
<dbReference type="Pfam" id="PF00483">
    <property type="entry name" value="NTP_transferase"/>
    <property type="match status" value="1"/>
</dbReference>
<evidence type="ECO:0000259" key="6">
    <source>
        <dbReference type="Pfam" id="PF00483"/>
    </source>
</evidence>
<keyword evidence="3 7" id="KW-0808">Transferase</keyword>
<keyword evidence="4 7" id="KW-0548">Nucleotidyltransferase</keyword>